<dbReference type="STRING" id="4555.A0A368SQA2"/>
<evidence type="ECO:0000259" key="6">
    <source>
        <dbReference type="PROSITE" id="PS50011"/>
    </source>
</evidence>
<keyword evidence="2" id="KW-0808">Transferase</keyword>
<keyword evidence="1" id="KW-0723">Serine/threonine-protein kinase</keyword>
<organism evidence="7">
    <name type="scientific">Setaria italica</name>
    <name type="common">Foxtail millet</name>
    <name type="synonym">Panicum italicum</name>
    <dbReference type="NCBI Taxonomy" id="4555"/>
    <lineage>
        <taxon>Eukaryota</taxon>
        <taxon>Viridiplantae</taxon>
        <taxon>Streptophyta</taxon>
        <taxon>Embryophyta</taxon>
        <taxon>Tracheophyta</taxon>
        <taxon>Spermatophyta</taxon>
        <taxon>Magnoliopsida</taxon>
        <taxon>Liliopsida</taxon>
        <taxon>Poales</taxon>
        <taxon>Poaceae</taxon>
        <taxon>PACMAD clade</taxon>
        <taxon>Panicoideae</taxon>
        <taxon>Panicodae</taxon>
        <taxon>Paniceae</taxon>
        <taxon>Cenchrinae</taxon>
        <taxon>Setaria</taxon>
    </lineage>
</organism>
<dbReference type="InterPro" id="IPR001245">
    <property type="entry name" value="Ser-Thr/Tyr_kinase_cat_dom"/>
</dbReference>
<feature type="domain" description="Protein kinase" evidence="6">
    <location>
        <begin position="1"/>
        <end position="280"/>
    </location>
</feature>
<dbReference type="AlphaFoldDB" id="A0A368SQA2"/>
<dbReference type="SMART" id="SM00220">
    <property type="entry name" value="S_TKc"/>
    <property type="match status" value="1"/>
</dbReference>
<evidence type="ECO:0000256" key="2">
    <source>
        <dbReference type="ARBA" id="ARBA00022679"/>
    </source>
</evidence>
<dbReference type="InterPro" id="IPR045274">
    <property type="entry name" value="WAK-like"/>
</dbReference>
<evidence type="ECO:0000256" key="3">
    <source>
        <dbReference type="ARBA" id="ARBA00022741"/>
    </source>
</evidence>
<dbReference type="GO" id="GO:0007166">
    <property type="term" value="P:cell surface receptor signaling pathway"/>
    <property type="evidence" value="ECO:0007669"/>
    <property type="project" value="InterPro"/>
</dbReference>
<dbReference type="Gene3D" id="3.30.200.20">
    <property type="entry name" value="Phosphorylase Kinase, domain 1"/>
    <property type="match status" value="2"/>
</dbReference>
<dbReference type="Pfam" id="PF07714">
    <property type="entry name" value="PK_Tyr_Ser-Thr"/>
    <property type="match status" value="2"/>
</dbReference>
<dbReference type="InterPro" id="IPR011009">
    <property type="entry name" value="Kinase-like_dom_sf"/>
</dbReference>
<evidence type="ECO:0000256" key="4">
    <source>
        <dbReference type="ARBA" id="ARBA00022777"/>
    </source>
</evidence>
<evidence type="ECO:0000256" key="5">
    <source>
        <dbReference type="ARBA" id="ARBA00022840"/>
    </source>
</evidence>
<dbReference type="OrthoDB" id="4062651at2759"/>
<keyword evidence="4" id="KW-0418">Kinase</keyword>
<dbReference type="PROSITE" id="PS50011">
    <property type="entry name" value="PROTEIN_KINASE_DOM"/>
    <property type="match status" value="1"/>
</dbReference>
<dbReference type="SUPFAM" id="SSF56112">
    <property type="entry name" value="Protein kinase-like (PK-like)"/>
    <property type="match status" value="2"/>
</dbReference>
<gene>
    <name evidence="7" type="ORF">SETIT_9G382700v2</name>
</gene>
<reference evidence="7" key="1">
    <citation type="journal article" date="2012" name="Nat. Biotechnol.">
        <title>Reference genome sequence of the model plant Setaria.</title>
        <authorList>
            <person name="Bennetzen J.L."/>
            <person name="Schmutz J."/>
            <person name="Wang H."/>
            <person name="Percifield R."/>
            <person name="Hawkins J."/>
            <person name="Pontaroli A.C."/>
            <person name="Estep M."/>
            <person name="Feng L."/>
            <person name="Vaughn J.N."/>
            <person name="Grimwood J."/>
            <person name="Jenkins J."/>
            <person name="Barry K."/>
            <person name="Lindquist E."/>
            <person name="Hellsten U."/>
            <person name="Deshpande S."/>
            <person name="Wang X."/>
            <person name="Wu X."/>
            <person name="Mitros T."/>
            <person name="Triplett J."/>
            <person name="Yang X."/>
            <person name="Ye C.Y."/>
            <person name="Mauro-Herrera M."/>
            <person name="Wang L."/>
            <person name="Li P."/>
            <person name="Sharma M."/>
            <person name="Sharma R."/>
            <person name="Ronald P.C."/>
            <person name="Panaud O."/>
            <person name="Kellogg E.A."/>
            <person name="Brutnell T.P."/>
            <person name="Doust A.N."/>
            <person name="Tuskan G.A."/>
            <person name="Rokhsar D."/>
            <person name="Devos K.M."/>
        </authorList>
    </citation>
    <scope>NUCLEOTIDE SEQUENCE [LARGE SCALE GENOMIC DNA]</scope>
    <source>
        <strain evidence="7">Yugu1</strain>
    </source>
</reference>
<name>A0A368SQA2_SETIT</name>
<dbReference type="Gene3D" id="1.10.510.10">
    <property type="entry name" value="Transferase(Phosphotransferase) domain 1"/>
    <property type="match status" value="2"/>
</dbReference>
<dbReference type="PROSITE" id="PS00108">
    <property type="entry name" value="PROTEIN_KINASE_ST"/>
    <property type="match status" value="1"/>
</dbReference>
<dbReference type="PANTHER" id="PTHR27005">
    <property type="entry name" value="WALL-ASSOCIATED RECEPTOR KINASE-LIKE 21"/>
    <property type="match status" value="1"/>
</dbReference>
<reference evidence="7" key="2">
    <citation type="submission" date="2015-07" db="EMBL/GenBank/DDBJ databases">
        <authorList>
            <person name="Noorani M."/>
        </authorList>
    </citation>
    <scope>NUCLEOTIDE SEQUENCE</scope>
    <source>
        <strain evidence="7">Yugu1</strain>
    </source>
</reference>
<dbReference type="PANTHER" id="PTHR27005:SF505">
    <property type="entry name" value="PROTEIN KINASE DOMAIN-CONTAINING PROTEIN"/>
    <property type="match status" value="1"/>
</dbReference>
<sequence length="597" mass="67941">MLHRKRNRTDNQQLRNYSGERRLWREVFKGVLEDESEVAVKRLIRNVTENFHQELTVHREINHRNVVRLIGYCKEENALMMVTEYIPNGNLCDALHRGKIPIPLDIRLRIAADCAEALAYMHSHMNTQVIHGDIKPANILLDDNFTAKISDFGIARLVDIDKTLFTEFARGSIGYMDPLLTRDARLTVKSDVYSFGVVLFELITRKKATEIDGKANFLDHFIGALAGGIKGVREMFDAEITNQSSMKILEQVAKLAGKCFRLERDGRPDMVNLAERLEALRKASLQRRRWSDPFSWVWMKMKPEPPLVRTNDAASPPCRRFTFADMEATTNNFDESLVLSGRAFSRLYYGEIDGGATKLAVKRCLPWAVHRACEFFAEIETMSKIQHHHIVPLIGHCYEKNEMILVYEYMTRNSLTHSMYNIYKAFLTWKRRLEICIGVAPTVDILLDLKWGAKISNLGLCKAGPSTDEMPVGGCLGMVDPDYQRIGRLTEKSDVYCFGAVMLEVLCGQPMVEHVPPREFNVWIYGKLQLMRAGKLHQVVDTCLFKTIADPRSCIKFVVIADKCVSDRGIDRPSMGDVISELECALQLQVSAEASGR</sequence>
<dbReference type="InterPro" id="IPR008271">
    <property type="entry name" value="Ser/Thr_kinase_AS"/>
</dbReference>
<proteinExistence type="predicted"/>
<accession>A0A368SQA2</accession>
<dbReference type="GO" id="GO:0004674">
    <property type="term" value="F:protein serine/threonine kinase activity"/>
    <property type="evidence" value="ECO:0007669"/>
    <property type="project" value="UniProtKB-KW"/>
</dbReference>
<dbReference type="GO" id="GO:0005524">
    <property type="term" value="F:ATP binding"/>
    <property type="evidence" value="ECO:0007669"/>
    <property type="project" value="UniProtKB-KW"/>
</dbReference>
<dbReference type="InterPro" id="IPR000719">
    <property type="entry name" value="Prot_kinase_dom"/>
</dbReference>
<dbReference type="FunFam" id="1.10.510.10:FF:000474">
    <property type="entry name" value="Wall-associated receptor kinase 3"/>
    <property type="match status" value="1"/>
</dbReference>
<keyword evidence="3" id="KW-0547">Nucleotide-binding</keyword>
<evidence type="ECO:0000313" key="7">
    <source>
        <dbReference type="EMBL" id="RCV44544.1"/>
    </source>
</evidence>
<protein>
    <recommendedName>
        <fullName evidence="6">Protein kinase domain-containing protein</fullName>
    </recommendedName>
</protein>
<dbReference type="FunFam" id="3.30.200.20:FF:000039">
    <property type="entry name" value="receptor-like protein kinase FERONIA"/>
    <property type="match status" value="1"/>
</dbReference>
<evidence type="ECO:0000256" key="1">
    <source>
        <dbReference type="ARBA" id="ARBA00022527"/>
    </source>
</evidence>
<dbReference type="EMBL" id="CM003536">
    <property type="protein sequence ID" value="RCV44544.1"/>
    <property type="molecule type" value="Genomic_DNA"/>
</dbReference>
<keyword evidence="5" id="KW-0067">ATP-binding</keyword>